<evidence type="ECO:0000313" key="2">
    <source>
        <dbReference type="EMBL" id="PKC60445.1"/>
    </source>
</evidence>
<proteinExistence type="predicted"/>
<protein>
    <submittedName>
        <fullName evidence="2">Uncharacterized protein</fullName>
    </submittedName>
</protein>
<dbReference type="AlphaFoldDB" id="A0A2N0RAW8"/>
<dbReference type="VEuPathDB" id="FungiDB:RhiirA1_468014"/>
<sequence length="74" mass="8764">MSKPVENDQQQIDSQTMRRLVVVDELSDEFWSQQNTSASTSRDGDHQGDDDPTHSTGYDGHYRDEWWHYKMLQF</sequence>
<feature type="compositionally biased region" description="Polar residues" evidence="1">
    <location>
        <begin position="31"/>
        <end position="41"/>
    </location>
</feature>
<accession>A0A2N0RAW8</accession>
<dbReference type="EMBL" id="LLXH01001145">
    <property type="protein sequence ID" value="PKC60445.1"/>
    <property type="molecule type" value="Genomic_DNA"/>
</dbReference>
<organism evidence="2 3">
    <name type="scientific">Rhizophagus irregularis</name>
    <dbReference type="NCBI Taxonomy" id="588596"/>
    <lineage>
        <taxon>Eukaryota</taxon>
        <taxon>Fungi</taxon>
        <taxon>Fungi incertae sedis</taxon>
        <taxon>Mucoromycota</taxon>
        <taxon>Glomeromycotina</taxon>
        <taxon>Glomeromycetes</taxon>
        <taxon>Glomerales</taxon>
        <taxon>Glomeraceae</taxon>
        <taxon>Rhizophagus</taxon>
    </lineage>
</organism>
<reference evidence="2 3" key="2">
    <citation type="submission" date="2017-10" db="EMBL/GenBank/DDBJ databases">
        <title>Genome analyses suggest a sexual origin of heterokaryosis in a supposedly ancient asexual fungus.</title>
        <authorList>
            <person name="Corradi N."/>
            <person name="Sedzielewska K."/>
            <person name="Noel J."/>
            <person name="Charron P."/>
            <person name="Farinelli L."/>
            <person name="Marton T."/>
            <person name="Kruger M."/>
            <person name="Pelin A."/>
            <person name="Brachmann A."/>
            <person name="Corradi N."/>
        </authorList>
    </citation>
    <scope>NUCLEOTIDE SEQUENCE [LARGE SCALE GENOMIC DNA]</scope>
    <source>
        <strain evidence="2 3">A1</strain>
    </source>
</reference>
<feature type="region of interest" description="Disordered" evidence="1">
    <location>
        <begin position="31"/>
        <end position="61"/>
    </location>
</feature>
<reference evidence="2 3" key="1">
    <citation type="submission" date="2017-10" db="EMBL/GenBank/DDBJ databases">
        <title>Extensive intraspecific genome diversity in a model arbuscular mycorrhizal fungus.</title>
        <authorList>
            <person name="Chen E.C.H."/>
            <person name="Morin E."/>
            <person name="Baudet D."/>
            <person name="Noel J."/>
            <person name="Ndikumana S."/>
            <person name="Charron P."/>
            <person name="St-Onge C."/>
            <person name="Giorgi J."/>
            <person name="Grigoriev I.V."/>
            <person name="Roux C."/>
            <person name="Martin F.M."/>
            <person name="Corradi N."/>
        </authorList>
    </citation>
    <scope>NUCLEOTIDE SEQUENCE [LARGE SCALE GENOMIC DNA]</scope>
    <source>
        <strain evidence="2 3">A1</strain>
    </source>
</reference>
<comment type="caution">
    <text evidence="2">The sequence shown here is derived from an EMBL/GenBank/DDBJ whole genome shotgun (WGS) entry which is preliminary data.</text>
</comment>
<gene>
    <name evidence="2" type="ORF">RhiirA1_468014</name>
</gene>
<name>A0A2N0RAW8_9GLOM</name>
<evidence type="ECO:0000256" key="1">
    <source>
        <dbReference type="SAM" id="MobiDB-lite"/>
    </source>
</evidence>
<feature type="compositionally biased region" description="Basic and acidic residues" evidence="1">
    <location>
        <begin position="42"/>
        <end position="53"/>
    </location>
</feature>
<evidence type="ECO:0000313" key="3">
    <source>
        <dbReference type="Proteomes" id="UP000232688"/>
    </source>
</evidence>
<dbReference type="Proteomes" id="UP000232688">
    <property type="component" value="Unassembled WGS sequence"/>
</dbReference>